<protein>
    <submittedName>
        <fullName evidence="1">Uncharacterized protein</fullName>
    </submittedName>
</protein>
<dbReference type="Proteomes" id="UP001597197">
    <property type="component" value="Unassembled WGS sequence"/>
</dbReference>
<organism evidence="1 2">
    <name type="scientific">Hymenobacter bucti</name>
    <dbReference type="NCBI Taxonomy" id="1844114"/>
    <lineage>
        <taxon>Bacteria</taxon>
        <taxon>Pseudomonadati</taxon>
        <taxon>Bacteroidota</taxon>
        <taxon>Cytophagia</taxon>
        <taxon>Cytophagales</taxon>
        <taxon>Hymenobacteraceae</taxon>
        <taxon>Hymenobacter</taxon>
    </lineage>
</organism>
<dbReference type="RefSeq" id="WP_382313528.1">
    <property type="nucleotide sequence ID" value="NZ_JBHUFD010000003.1"/>
</dbReference>
<gene>
    <name evidence="1" type="ORF">ACFSDX_11350</name>
</gene>
<accession>A0ABW4QTW8</accession>
<dbReference type="EMBL" id="JBHUFD010000003">
    <property type="protein sequence ID" value="MFD1873028.1"/>
    <property type="molecule type" value="Genomic_DNA"/>
</dbReference>
<evidence type="ECO:0000313" key="1">
    <source>
        <dbReference type="EMBL" id="MFD1873028.1"/>
    </source>
</evidence>
<sequence>MSARWKYAGDFAGTPYLLAIADPNRRAPPPSCLPTLGAAITKQTPPGKGLTVTPQELAPVNKFIFH</sequence>
<name>A0ABW4QTW8_9BACT</name>
<comment type="caution">
    <text evidence="1">The sequence shown here is derived from an EMBL/GenBank/DDBJ whole genome shotgun (WGS) entry which is preliminary data.</text>
</comment>
<proteinExistence type="predicted"/>
<keyword evidence="2" id="KW-1185">Reference proteome</keyword>
<reference evidence="2" key="1">
    <citation type="journal article" date="2019" name="Int. J. Syst. Evol. Microbiol.">
        <title>The Global Catalogue of Microorganisms (GCM) 10K type strain sequencing project: providing services to taxonomists for standard genome sequencing and annotation.</title>
        <authorList>
            <consortium name="The Broad Institute Genomics Platform"/>
            <consortium name="The Broad Institute Genome Sequencing Center for Infectious Disease"/>
            <person name="Wu L."/>
            <person name="Ma J."/>
        </authorList>
    </citation>
    <scope>NUCLEOTIDE SEQUENCE [LARGE SCALE GENOMIC DNA]</scope>
    <source>
        <strain evidence="2">CGMCC 1.15795</strain>
    </source>
</reference>
<evidence type="ECO:0000313" key="2">
    <source>
        <dbReference type="Proteomes" id="UP001597197"/>
    </source>
</evidence>